<dbReference type="InterPro" id="IPR011990">
    <property type="entry name" value="TPR-like_helical_dom_sf"/>
</dbReference>
<organism evidence="1 2">
    <name type="scientific">Oryza meyeriana var. granulata</name>
    <dbReference type="NCBI Taxonomy" id="110450"/>
    <lineage>
        <taxon>Eukaryota</taxon>
        <taxon>Viridiplantae</taxon>
        <taxon>Streptophyta</taxon>
        <taxon>Embryophyta</taxon>
        <taxon>Tracheophyta</taxon>
        <taxon>Spermatophyta</taxon>
        <taxon>Magnoliopsida</taxon>
        <taxon>Liliopsida</taxon>
        <taxon>Poales</taxon>
        <taxon>Poaceae</taxon>
        <taxon>BOP clade</taxon>
        <taxon>Oryzoideae</taxon>
        <taxon>Oryzeae</taxon>
        <taxon>Oryzinae</taxon>
        <taxon>Oryza</taxon>
        <taxon>Oryza meyeriana</taxon>
    </lineage>
</organism>
<dbReference type="PANTHER" id="PTHR34465:SF3">
    <property type="entry name" value="OS09G0547900 PROTEIN"/>
    <property type="match status" value="1"/>
</dbReference>
<accession>A0A6G1DLV5</accession>
<dbReference type="PANTHER" id="PTHR34465">
    <property type="entry name" value="CARBOXYL-TERMINAL HYDROLASE-LIKE PROTEIN, PUTATIVE (DUF627 AND DUF629)-RELATED"/>
    <property type="match status" value="1"/>
</dbReference>
<reference evidence="1 2" key="1">
    <citation type="submission" date="2019-11" db="EMBL/GenBank/DDBJ databases">
        <title>Whole genome sequence of Oryza granulata.</title>
        <authorList>
            <person name="Li W."/>
        </authorList>
    </citation>
    <scope>NUCLEOTIDE SEQUENCE [LARGE SCALE GENOMIC DNA]</scope>
    <source>
        <strain evidence="2">cv. Menghai</strain>
        <tissue evidence="1">Leaf</tissue>
    </source>
</reference>
<dbReference type="Gene3D" id="1.25.40.10">
    <property type="entry name" value="Tetratricopeptide repeat domain"/>
    <property type="match status" value="1"/>
</dbReference>
<sequence>MGRGRSQAQQRKEAEAAARLEHLLEEADTPRKEAREALRLDRAGRHDEAIARADELAAKHPESAVVAHLAAILHYDATTRAIDAKDRQGIEKHCNTARDFYIQAKRLAPNCVEIAIRLATARLRCHNDGEAEPEIHRALAIPVPTDPAENNVAYDLVGGKSTSKDRLEKVRKLALDRRHRIVSYVRNKTIPDDVRFVLNYARSEGVAKTVKPAKELAERYYYSARAHLTHAYIDLEFARGLAPGIDKRPFLSRILTQLNNVANQFETSLVLAMFRAKLSFLLGMYIAMTAECFRAISMEGPADPWDDDVPPGSVPGEKSEDMVSSICKELERLQKKLAVVAIDYWQSLTK</sequence>
<name>A0A6G1DLV5_9ORYZ</name>
<dbReference type="SUPFAM" id="SSF48452">
    <property type="entry name" value="TPR-like"/>
    <property type="match status" value="1"/>
</dbReference>
<protein>
    <submittedName>
        <fullName evidence="1">Uncharacterized protein</fullName>
    </submittedName>
</protein>
<dbReference type="OrthoDB" id="679732at2759"/>
<evidence type="ECO:0000313" key="2">
    <source>
        <dbReference type="Proteomes" id="UP000479710"/>
    </source>
</evidence>
<dbReference type="AlphaFoldDB" id="A0A6G1DLV5"/>
<gene>
    <name evidence="1" type="ORF">E2562_022362</name>
</gene>
<dbReference type="EMBL" id="SPHZ02000006">
    <property type="protein sequence ID" value="KAF0913470.1"/>
    <property type="molecule type" value="Genomic_DNA"/>
</dbReference>
<keyword evidence="2" id="KW-1185">Reference proteome</keyword>
<comment type="caution">
    <text evidence="1">The sequence shown here is derived from an EMBL/GenBank/DDBJ whole genome shotgun (WGS) entry which is preliminary data.</text>
</comment>
<evidence type="ECO:0000313" key="1">
    <source>
        <dbReference type="EMBL" id="KAF0913470.1"/>
    </source>
</evidence>
<dbReference type="Proteomes" id="UP000479710">
    <property type="component" value="Unassembled WGS sequence"/>
</dbReference>
<proteinExistence type="predicted"/>